<dbReference type="EMBL" id="QNVV01000003">
    <property type="protein sequence ID" value="REC49014.1"/>
    <property type="molecule type" value="Genomic_DNA"/>
</dbReference>
<proteinExistence type="predicted"/>
<evidence type="ECO:0000313" key="2">
    <source>
        <dbReference type="Proteomes" id="UP000256257"/>
    </source>
</evidence>
<evidence type="ECO:0000313" key="1">
    <source>
        <dbReference type="EMBL" id="REC49014.1"/>
    </source>
</evidence>
<gene>
    <name evidence="1" type="ORF">DRF67_05505</name>
</gene>
<sequence>MNYFEVVNGNKDNINLSVISSLKYKEFILSGLDDNQGETYIILRKEEIHPMIYDENRKSFIFGLDVSDYNFYKNIVRDPILIKQGNKDIQFKFIQ</sequence>
<reference evidence="1 2" key="1">
    <citation type="submission" date="2018-06" db="EMBL/GenBank/DDBJ databases">
        <title>Novel Chryseobacterium species.</title>
        <authorList>
            <person name="Newman J."/>
            <person name="Hugo C."/>
            <person name="Oosthuizen L."/>
            <person name="Charimba G."/>
        </authorList>
    </citation>
    <scope>NUCLEOTIDE SEQUENCE [LARGE SCALE GENOMIC DNA]</scope>
    <source>
        <strain evidence="1 2">7_F195</strain>
    </source>
</reference>
<name>A0A3D9B5V2_9FLAO</name>
<organism evidence="1 2">
    <name type="scientific">Chryseobacterium pennipullorum</name>
    <dbReference type="NCBI Taxonomy" id="2258963"/>
    <lineage>
        <taxon>Bacteria</taxon>
        <taxon>Pseudomonadati</taxon>
        <taxon>Bacteroidota</taxon>
        <taxon>Flavobacteriia</taxon>
        <taxon>Flavobacteriales</taxon>
        <taxon>Weeksellaceae</taxon>
        <taxon>Chryseobacterium group</taxon>
        <taxon>Chryseobacterium</taxon>
    </lineage>
</organism>
<keyword evidence="2" id="KW-1185">Reference proteome</keyword>
<dbReference type="Proteomes" id="UP000256257">
    <property type="component" value="Unassembled WGS sequence"/>
</dbReference>
<comment type="caution">
    <text evidence="1">The sequence shown here is derived from an EMBL/GenBank/DDBJ whole genome shotgun (WGS) entry which is preliminary data.</text>
</comment>
<accession>A0A3D9B5V2</accession>
<protein>
    <submittedName>
        <fullName evidence="1">Uncharacterized protein</fullName>
    </submittedName>
</protein>
<dbReference type="AlphaFoldDB" id="A0A3D9B5V2"/>